<organism evidence="1 2">
    <name type="scientific">Phytophthora palmivora</name>
    <dbReference type="NCBI Taxonomy" id="4796"/>
    <lineage>
        <taxon>Eukaryota</taxon>
        <taxon>Sar</taxon>
        <taxon>Stramenopiles</taxon>
        <taxon>Oomycota</taxon>
        <taxon>Peronosporomycetes</taxon>
        <taxon>Peronosporales</taxon>
        <taxon>Peronosporaceae</taxon>
        <taxon>Phytophthora</taxon>
    </lineage>
</organism>
<dbReference type="AlphaFoldDB" id="A0A2P4Y8V6"/>
<comment type="caution">
    <text evidence="1">The sequence shown here is derived from an EMBL/GenBank/DDBJ whole genome shotgun (WGS) entry which is preliminary data.</text>
</comment>
<accession>A0A2P4Y8V6</accession>
<name>A0A2P4Y8V6_9STRA</name>
<keyword evidence="2" id="KW-1185">Reference proteome</keyword>
<evidence type="ECO:0000313" key="2">
    <source>
        <dbReference type="Proteomes" id="UP000237271"/>
    </source>
</evidence>
<sequence>MSPTNKGFSYIFNTSDEDHMVSNILSGHDTSTNVAIQNLRSFDSQTRGMISSFQHHLFSTCHNLPAAQHNVNQAILDVLTSTVIRHYPHLERLSGEAPAIKRIEACTTEAGCSLVELLAWSRIQSYPTGQKVIDHQVAVINHFIEHVELQDARMDALEAKINGPRQGTHKRQNSETSQCDVSQVKKKQCRSAVTHLRATWYGWYAQEPPLWRAPISKQQKSDAKQLVAYMKLFLDDGVKLDTAEASYRDRVQSLVTRAEKSVLMFLEEHNISSRGSQIRFPLHLTPLNTIPLIILGPFQ</sequence>
<protein>
    <submittedName>
        <fullName evidence="1">Uncharacterized protein</fullName>
    </submittedName>
</protein>
<dbReference type="OrthoDB" id="115326at2759"/>
<proteinExistence type="predicted"/>
<reference evidence="1 2" key="1">
    <citation type="journal article" date="2017" name="Genome Biol. Evol.">
        <title>Phytophthora megakarya and P. palmivora, closely related causal agents of cacao black pod rot, underwent increases in genome sizes and gene numbers by different mechanisms.</title>
        <authorList>
            <person name="Ali S.S."/>
            <person name="Shao J."/>
            <person name="Lary D.J."/>
            <person name="Kronmiller B."/>
            <person name="Shen D."/>
            <person name="Strem M.D."/>
            <person name="Amoako-Attah I."/>
            <person name="Akrofi A.Y."/>
            <person name="Begoude B.A."/>
            <person name="Ten Hoopen G.M."/>
            <person name="Coulibaly K."/>
            <person name="Kebe B.I."/>
            <person name="Melnick R.L."/>
            <person name="Guiltinan M.J."/>
            <person name="Tyler B.M."/>
            <person name="Meinhardt L.W."/>
            <person name="Bailey B.A."/>
        </authorList>
    </citation>
    <scope>NUCLEOTIDE SEQUENCE [LARGE SCALE GENOMIC DNA]</scope>
    <source>
        <strain evidence="2">sbr112.9</strain>
    </source>
</reference>
<dbReference type="Proteomes" id="UP000237271">
    <property type="component" value="Unassembled WGS sequence"/>
</dbReference>
<dbReference type="EMBL" id="NCKW01004905">
    <property type="protein sequence ID" value="POM74246.1"/>
    <property type="molecule type" value="Genomic_DNA"/>
</dbReference>
<gene>
    <name evidence="1" type="ORF">PHPALM_8833</name>
</gene>
<evidence type="ECO:0000313" key="1">
    <source>
        <dbReference type="EMBL" id="POM74246.1"/>
    </source>
</evidence>